<comment type="caution">
    <text evidence="2">The sequence shown here is derived from an EMBL/GenBank/DDBJ whole genome shotgun (WGS) entry which is preliminary data.</text>
</comment>
<evidence type="ECO:0000313" key="3">
    <source>
        <dbReference type="Proteomes" id="UP001501407"/>
    </source>
</evidence>
<gene>
    <name evidence="2" type="ORF">GCM10025760_14690</name>
</gene>
<dbReference type="PANTHER" id="PTHR12121">
    <property type="entry name" value="CARBON CATABOLITE REPRESSOR PROTEIN 4"/>
    <property type="match status" value="1"/>
</dbReference>
<name>A0ABP9M584_9MICO</name>
<dbReference type="Gene3D" id="3.60.10.10">
    <property type="entry name" value="Endonuclease/exonuclease/phosphatase"/>
    <property type="match status" value="1"/>
</dbReference>
<organism evidence="2 3">
    <name type="scientific">Microbacterium yannicii</name>
    <dbReference type="NCBI Taxonomy" id="671622"/>
    <lineage>
        <taxon>Bacteria</taxon>
        <taxon>Bacillati</taxon>
        <taxon>Actinomycetota</taxon>
        <taxon>Actinomycetes</taxon>
        <taxon>Micrococcales</taxon>
        <taxon>Microbacteriaceae</taxon>
        <taxon>Microbacterium</taxon>
    </lineage>
</organism>
<dbReference type="RefSeq" id="WP_241741599.1">
    <property type="nucleotide sequence ID" value="NZ_BAABKZ010000001.1"/>
</dbReference>
<evidence type="ECO:0000259" key="1">
    <source>
        <dbReference type="Pfam" id="PF03372"/>
    </source>
</evidence>
<dbReference type="CDD" id="cd09083">
    <property type="entry name" value="EEP-1"/>
    <property type="match status" value="1"/>
</dbReference>
<evidence type="ECO:0000313" key="2">
    <source>
        <dbReference type="EMBL" id="GAA5089936.1"/>
    </source>
</evidence>
<keyword evidence="2" id="KW-0540">Nuclease</keyword>
<keyword evidence="3" id="KW-1185">Reference proteome</keyword>
<feature type="domain" description="Endonuclease/exonuclease/phosphatase" evidence="1">
    <location>
        <begin position="29"/>
        <end position="272"/>
    </location>
</feature>
<dbReference type="PANTHER" id="PTHR12121:SF36">
    <property type="entry name" value="ENDONUCLEASE_EXONUCLEASE_PHOSPHATASE DOMAIN-CONTAINING PROTEIN"/>
    <property type="match status" value="1"/>
</dbReference>
<dbReference type="Pfam" id="PF03372">
    <property type="entry name" value="Exo_endo_phos"/>
    <property type="match status" value="1"/>
</dbReference>
<accession>A0ABP9M584</accession>
<proteinExistence type="predicted"/>
<dbReference type="Proteomes" id="UP001501407">
    <property type="component" value="Unassembled WGS sequence"/>
</dbReference>
<dbReference type="EMBL" id="BAABKZ010000001">
    <property type="protein sequence ID" value="GAA5089936.1"/>
    <property type="molecule type" value="Genomic_DNA"/>
</dbReference>
<reference evidence="3" key="1">
    <citation type="journal article" date="2019" name="Int. J. Syst. Evol. Microbiol.">
        <title>The Global Catalogue of Microorganisms (GCM) 10K type strain sequencing project: providing services to taxonomists for standard genome sequencing and annotation.</title>
        <authorList>
            <consortium name="The Broad Institute Genomics Platform"/>
            <consortium name="The Broad Institute Genome Sequencing Center for Infectious Disease"/>
            <person name="Wu L."/>
            <person name="Ma J."/>
        </authorList>
    </citation>
    <scope>NUCLEOTIDE SEQUENCE [LARGE SCALE GENOMIC DNA]</scope>
    <source>
        <strain evidence="3">JCM 18959</strain>
    </source>
</reference>
<dbReference type="InterPro" id="IPR005135">
    <property type="entry name" value="Endo/exonuclease/phosphatase"/>
</dbReference>
<protein>
    <submittedName>
        <fullName evidence="2">Endonuclease/exonuclease/phosphatase family protein</fullName>
    </submittedName>
</protein>
<dbReference type="GO" id="GO:0004519">
    <property type="term" value="F:endonuclease activity"/>
    <property type="evidence" value="ECO:0007669"/>
    <property type="project" value="UniProtKB-KW"/>
</dbReference>
<sequence>MLRRPDEMLGERSSVPLVGPVEPPALHIMTLNIRRRLNGVTWRRADPWRHRAPAVRALLRQEQPTVVGLQEAMPDQADAVRAALGAAYRFVGRGHGRRGSGEGCPIFFDAERLELVDWDQAALSDHPREAGSRSWGNLIPRIVVTARFRDRRTGTAFTVVNTHLDPFSPRSRVRSVDALRAMVGHGPSILTGDLNAGEGSRTLRALLDDGGLQDAWTAAARRLTASVGTFAGYRAPQPSRPRIDWIVVTPDVRVASAGINDFRHGGVWPSDHLPVQAVVTVAAGRAAA</sequence>
<keyword evidence="2" id="KW-0378">Hydrolase</keyword>
<dbReference type="SUPFAM" id="SSF56219">
    <property type="entry name" value="DNase I-like"/>
    <property type="match status" value="1"/>
</dbReference>
<keyword evidence="2" id="KW-0255">Endonuclease</keyword>
<dbReference type="InterPro" id="IPR036691">
    <property type="entry name" value="Endo/exonu/phosph_ase_sf"/>
</dbReference>
<dbReference type="InterPro" id="IPR050410">
    <property type="entry name" value="CCR4/nocturin_mRNA_transcr"/>
</dbReference>